<comment type="caution">
    <text evidence="2">The sequence shown here is derived from an EMBL/GenBank/DDBJ whole genome shotgun (WGS) entry which is preliminary data.</text>
</comment>
<dbReference type="OrthoDB" id="248153at2759"/>
<protein>
    <recommendedName>
        <fullName evidence="4">Acyltransferase</fullName>
    </recommendedName>
</protein>
<proteinExistence type="predicted"/>
<feature type="transmembrane region" description="Helical" evidence="1">
    <location>
        <begin position="12"/>
        <end position="45"/>
    </location>
</feature>
<keyword evidence="3" id="KW-1185">Reference proteome</keyword>
<dbReference type="AlphaFoldDB" id="A0A1X0NKJ6"/>
<evidence type="ECO:0000313" key="2">
    <source>
        <dbReference type="EMBL" id="ORC85206.1"/>
    </source>
</evidence>
<reference evidence="2 3" key="1">
    <citation type="submission" date="2017-03" db="EMBL/GenBank/DDBJ databases">
        <title>An alternative strategy for trypanosome survival in the mammalian bloodstream revealed through genome and transcriptome analysis of the ubiquitous bovine parasite Trypanosoma (Megatrypanum) theileri.</title>
        <authorList>
            <person name="Kelly S."/>
            <person name="Ivens A."/>
            <person name="Mott A."/>
            <person name="O'Neill E."/>
            <person name="Emms D."/>
            <person name="Macleod O."/>
            <person name="Voorheis P."/>
            <person name="Matthews J."/>
            <person name="Matthews K."/>
            <person name="Carrington M."/>
        </authorList>
    </citation>
    <scope>NUCLEOTIDE SEQUENCE [LARGE SCALE GENOMIC DNA]</scope>
    <source>
        <strain evidence="2">Edinburgh</strain>
    </source>
</reference>
<keyword evidence="1" id="KW-1133">Transmembrane helix</keyword>
<evidence type="ECO:0000313" key="3">
    <source>
        <dbReference type="Proteomes" id="UP000192257"/>
    </source>
</evidence>
<organism evidence="2 3">
    <name type="scientific">Trypanosoma theileri</name>
    <dbReference type="NCBI Taxonomy" id="67003"/>
    <lineage>
        <taxon>Eukaryota</taxon>
        <taxon>Discoba</taxon>
        <taxon>Euglenozoa</taxon>
        <taxon>Kinetoplastea</taxon>
        <taxon>Metakinetoplastina</taxon>
        <taxon>Trypanosomatida</taxon>
        <taxon>Trypanosomatidae</taxon>
        <taxon>Trypanosoma</taxon>
    </lineage>
</organism>
<evidence type="ECO:0000256" key="1">
    <source>
        <dbReference type="SAM" id="Phobius"/>
    </source>
</evidence>
<dbReference type="Proteomes" id="UP000192257">
    <property type="component" value="Unassembled WGS sequence"/>
</dbReference>
<sequence>MYHLWKLALNPLTSALLLVIVSFLLCHTSVVTSLAVCFALGLCYYSMSPRFQANYDIWRRLAHGRSHPVRLADMEIMTETRPIVIVSFCEKGISWFDHALMYANSDFGRFGPWACFCLVNPLTSSFRMPLARFVLRKMGGILEYRREVFIDLMKRRNLHVSVILYDQFVGSNAGEMPVRLQNKGMFGAFLRLHAFIVPAVACCDGNVRLGSLLTPACSGKVPAPLEVRRAVKLFAEELQRLHVEVFDSVLEVED</sequence>
<dbReference type="GeneID" id="39989259"/>
<dbReference type="VEuPathDB" id="TriTrypDB:TM35_000371790"/>
<keyword evidence="1" id="KW-0812">Transmembrane</keyword>
<keyword evidence="1" id="KW-0472">Membrane</keyword>
<gene>
    <name evidence="2" type="ORF">TM35_000371790</name>
</gene>
<accession>A0A1X0NKJ6</accession>
<evidence type="ECO:0008006" key="4">
    <source>
        <dbReference type="Google" id="ProtNLM"/>
    </source>
</evidence>
<dbReference type="EMBL" id="NBCO01000037">
    <property type="protein sequence ID" value="ORC85206.1"/>
    <property type="molecule type" value="Genomic_DNA"/>
</dbReference>
<dbReference type="RefSeq" id="XP_028879272.1">
    <property type="nucleotide sequence ID" value="XM_029029479.1"/>
</dbReference>
<name>A0A1X0NKJ6_9TRYP</name>